<dbReference type="InterPro" id="IPR042229">
    <property type="entry name" value="Listeria/Bacterioides_rpt_sf"/>
</dbReference>
<sequence length="175" mass="18743">MTPARSMFLRWWMSSRHRATASDAEPERERRMKKFKRMLAGLACVLAVCLCTPTAFAAKVIIYFDANGGTCTSAAERTNDEGKLGSLPGASMEGYTFDGWYTSGTDDVTGFPIDVRVNANDTAFGADTTVYAHWSANGGSAEVVEEKEVDPDTLLTTMGLAAGSVVLVLLASLAL</sequence>
<evidence type="ECO:0000313" key="3">
    <source>
        <dbReference type="EMBL" id="RGB71459.1"/>
    </source>
</evidence>
<evidence type="ECO:0000256" key="1">
    <source>
        <dbReference type="ARBA" id="ARBA00004196"/>
    </source>
</evidence>
<comment type="subcellular location">
    <subcellularLocation>
        <location evidence="1">Cell envelope</location>
    </subcellularLocation>
</comment>
<protein>
    <recommendedName>
        <fullName evidence="5">Repeat protein</fullName>
    </recommendedName>
</protein>
<dbReference type="Gene3D" id="2.60.40.4270">
    <property type="entry name" value="Listeria-Bacteroides repeat domain"/>
    <property type="match status" value="1"/>
</dbReference>
<proteinExistence type="predicted"/>
<dbReference type="Pfam" id="PF09479">
    <property type="entry name" value="Flg_new"/>
    <property type="match status" value="1"/>
</dbReference>
<feature type="transmembrane region" description="Helical" evidence="2">
    <location>
        <begin position="154"/>
        <end position="174"/>
    </location>
</feature>
<name>A0A3E2TAB5_9FIRM</name>
<dbReference type="InterPro" id="IPR013378">
    <property type="entry name" value="InlB-like_B-rpt"/>
</dbReference>
<evidence type="ECO:0008006" key="5">
    <source>
        <dbReference type="Google" id="ProtNLM"/>
    </source>
</evidence>
<dbReference type="NCBIfam" id="TIGR02543">
    <property type="entry name" value="List_Bact_rpt"/>
    <property type="match status" value="1"/>
</dbReference>
<organism evidence="3 4">
    <name type="scientific">Faecalibacterium prausnitzii</name>
    <dbReference type="NCBI Taxonomy" id="853"/>
    <lineage>
        <taxon>Bacteria</taxon>
        <taxon>Bacillati</taxon>
        <taxon>Bacillota</taxon>
        <taxon>Clostridia</taxon>
        <taxon>Eubacteriales</taxon>
        <taxon>Oscillospiraceae</taxon>
        <taxon>Faecalibacterium</taxon>
    </lineage>
</organism>
<keyword evidence="2" id="KW-0472">Membrane</keyword>
<evidence type="ECO:0000256" key="2">
    <source>
        <dbReference type="SAM" id="Phobius"/>
    </source>
</evidence>
<keyword evidence="2" id="KW-0812">Transmembrane</keyword>
<accession>A0A3E2TAB5</accession>
<dbReference type="AlphaFoldDB" id="A0A3E2TAB5"/>
<dbReference type="GO" id="GO:0030313">
    <property type="term" value="C:cell envelope"/>
    <property type="evidence" value="ECO:0007669"/>
    <property type="project" value="UniProtKB-SubCell"/>
</dbReference>
<keyword evidence="2" id="KW-1133">Transmembrane helix</keyword>
<comment type="caution">
    <text evidence="3">The sequence shown here is derived from an EMBL/GenBank/DDBJ whole genome shotgun (WGS) entry which is preliminary data.</text>
</comment>
<dbReference type="Proteomes" id="UP000261140">
    <property type="component" value="Unassembled WGS sequence"/>
</dbReference>
<dbReference type="EMBL" id="QVEQ01000004">
    <property type="protein sequence ID" value="RGB71459.1"/>
    <property type="molecule type" value="Genomic_DNA"/>
</dbReference>
<evidence type="ECO:0000313" key="4">
    <source>
        <dbReference type="Proteomes" id="UP000261140"/>
    </source>
</evidence>
<reference evidence="3 4" key="1">
    <citation type="submission" date="2018-08" db="EMBL/GenBank/DDBJ databases">
        <title>A genome reference for cultivated species of the human gut microbiota.</title>
        <authorList>
            <person name="Zou Y."/>
            <person name="Xue W."/>
            <person name="Luo G."/>
        </authorList>
    </citation>
    <scope>NUCLEOTIDE SEQUENCE [LARGE SCALE GENOMIC DNA]</scope>
    <source>
        <strain evidence="3 4">AF36-11AT</strain>
    </source>
</reference>
<gene>
    <name evidence="3" type="ORF">DWZ89_06980</name>
</gene>